<dbReference type="Proteomes" id="UP001346869">
    <property type="component" value="Unassembled WGS sequence"/>
</dbReference>
<reference evidence="2 3" key="1">
    <citation type="journal article" date="2023" name="Genes (Basel)">
        <title>Chromosome-Level Genome Assembly and Circadian Gene Repertoire of the Patagonia Blennie Eleginops maclovinus-The Closest Ancestral Proxy of Antarctic Cryonotothenioids.</title>
        <authorList>
            <person name="Cheng C.C."/>
            <person name="Rivera-Colon A.G."/>
            <person name="Minhas B.F."/>
            <person name="Wilson L."/>
            <person name="Rayamajhi N."/>
            <person name="Vargas-Chacoff L."/>
            <person name="Catchen J.M."/>
        </authorList>
    </citation>
    <scope>NUCLEOTIDE SEQUENCE [LARGE SCALE GENOMIC DNA]</scope>
    <source>
        <strain evidence="2">JMC-PN-2008</strain>
    </source>
</reference>
<evidence type="ECO:0000259" key="1">
    <source>
        <dbReference type="SMART" id="SM01394"/>
    </source>
</evidence>
<evidence type="ECO:0000313" key="3">
    <source>
        <dbReference type="Proteomes" id="UP001346869"/>
    </source>
</evidence>
<comment type="caution">
    <text evidence="2">The sequence shown here is derived from an EMBL/GenBank/DDBJ whole genome shotgun (WGS) entry which is preliminary data.</text>
</comment>
<dbReference type="Gene3D" id="1.10.238.10">
    <property type="entry name" value="EF-hand"/>
    <property type="match status" value="1"/>
</dbReference>
<protein>
    <recommendedName>
        <fullName evidence="1">S100/CaBP-9k-type calcium binding subdomain domain-containing protein</fullName>
    </recommendedName>
</protein>
<name>A0AAN8AY75_ELEMC</name>
<dbReference type="SUPFAM" id="SSF47473">
    <property type="entry name" value="EF-hand"/>
    <property type="match status" value="1"/>
</dbReference>
<dbReference type="InterPro" id="IPR011992">
    <property type="entry name" value="EF-hand-dom_pair"/>
</dbReference>
<accession>A0AAN8AY75</accession>
<dbReference type="AlphaFoldDB" id="A0AAN8AY75"/>
<organism evidence="2 3">
    <name type="scientific">Eleginops maclovinus</name>
    <name type="common">Patagonian blennie</name>
    <name type="synonym">Eleginus maclovinus</name>
    <dbReference type="NCBI Taxonomy" id="56733"/>
    <lineage>
        <taxon>Eukaryota</taxon>
        <taxon>Metazoa</taxon>
        <taxon>Chordata</taxon>
        <taxon>Craniata</taxon>
        <taxon>Vertebrata</taxon>
        <taxon>Euteleostomi</taxon>
        <taxon>Actinopterygii</taxon>
        <taxon>Neopterygii</taxon>
        <taxon>Teleostei</taxon>
        <taxon>Neoteleostei</taxon>
        <taxon>Acanthomorphata</taxon>
        <taxon>Eupercaria</taxon>
        <taxon>Perciformes</taxon>
        <taxon>Notothenioidei</taxon>
        <taxon>Eleginopidae</taxon>
        <taxon>Eleginops</taxon>
    </lineage>
</organism>
<gene>
    <name evidence="2" type="ORF">PBY51_018429</name>
</gene>
<sequence>MATKYSDLELAINTLVTEFHKAADDQPTMNTTQFQTMISKQLPSCAKQVENEEDLVQVLDQMGVKGGENISFQNFWTLINKQAVDVFQSSEKNKSYTCTCLLQ</sequence>
<dbReference type="InterPro" id="IPR013787">
    <property type="entry name" value="S100_Ca-bd_sub"/>
</dbReference>
<keyword evidence="3" id="KW-1185">Reference proteome</keyword>
<proteinExistence type="predicted"/>
<evidence type="ECO:0000313" key="2">
    <source>
        <dbReference type="EMBL" id="KAK5873383.1"/>
    </source>
</evidence>
<reference evidence="2 3" key="2">
    <citation type="journal article" date="2023" name="Mol. Biol. Evol.">
        <title>Genomics of Secondarily Temperate Adaptation in the Only Non-Antarctic Icefish.</title>
        <authorList>
            <person name="Rivera-Colon A.G."/>
            <person name="Rayamajhi N."/>
            <person name="Minhas B.F."/>
            <person name="Madrigal G."/>
            <person name="Bilyk K.T."/>
            <person name="Yoon V."/>
            <person name="Hune M."/>
            <person name="Gregory S."/>
            <person name="Cheng C.H.C."/>
            <person name="Catchen J.M."/>
        </authorList>
    </citation>
    <scope>NUCLEOTIDE SEQUENCE [LARGE SCALE GENOMIC DNA]</scope>
    <source>
        <strain evidence="2">JMC-PN-2008</strain>
    </source>
</reference>
<dbReference type="EMBL" id="JAUZQC010000003">
    <property type="protein sequence ID" value="KAK5873383.1"/>
    <property type="molecule type" value="Genomic_DNA"/>
</dbReference>
<feature type="domain" description="S100/CaBP-9k-type calcium binding subdomain" evidence="1">
    <location>
        <begin position="8"/>
        <end position="47"/>
    </location>
</feature>
<dbReference type="SMART" id="SM01394">
    <property type="entry name" value="S_100"/>
    <property type="match status" value="1"/>
</dbReference>